<feature type="region of interest" description="Disordered" evidence="1">
    <location>
        <begin position="31"/>
        <end position="65"/>
    </location>
</feature>
<dbReference type="Gene3D" id="3.30.420.10">
    <property type="entry name" value="Ribonuclease H-like superfamily/Ribonuclease H"/>
    <property type="match status" value="1"/>
</dbReference>
<gene>
    <name evidence="3" type="ORF">NCTC13294_02279</name>
</gene>
<dbReference type="InterPro" id="IPR036397">
    <property type="entry name" value="RNaseH_sf"/>
</dbReference>
<reference evidence="3 4" key="1">
    <citation type="submission" date="2018-06" db="EMBL/GenBank/DDBJ databases">
        <authorList>
            <consortium name="Pathogen Informatics"/>
            <person name="Doyle S."/>
        </authorList>
    </citation>
    <scope>NUCLEOTIDE SEQUENCE [LARGE SCALE GENOMIC DNA]</scope>
    <source>
        <strain evidence="3 4">NCTC13294</strain>
    </source>
</reference>
<dbReference type="Proteomes" id="UP000254572">
    <property type="component" value="Unassembled WGS sequence"/>
</dbReference>
<evidence type="ECO:0000256" key="1">
    <source>
        <dbReference type="SAM" id="MobiDB-lite"/>
    </source>
</evidence>
<evidence type="ECO:0000313" key="4">
    <source>
        <dbReference type="Proteomes" id="UP000254572"/>
    </source>
</evidence>
<organism evidence="3 4">
    <name type="scientific">Cardiobacterium valvarum</name>
    <dbReference type="NCBI Taxonomy" id="194702"/>
    <lineage>
        <taxon>Bacteria</taxon>
        <taxon>Pseudomonadati</taxon>
        <taxon>Pseudomonadota</taxon>
        <taxon>Gammaproteobacteria</taxon>
        <taxon>Cardiobacteriales</taxon>
        <taxon>Cardiobacteriaceae</taxon>
        <taxon>Cardiobacterium</taxon>
    </lineage>
</organism>
<dbReference type="EMBL" id="UFUW01000001">
    <property type="protein sequence ID" value="SUX25169.1"/>
    <property type="molecule type" value="Genomic_DNA"/>
</dbReference>
<protein>
    <recommendedName>
        <fullName evidence="2">Tc1-like transposase DDE domain-containing protein</fullName>
    </recommendedName>
</protein>
<feature type="domain" description="Tc1-like transposase DDE" evidence="2">
    <location>
        <begin position="128"/>
        <end position="261"/>
    </location>
</feature>
<evidence type="ECO:0000259" key="2">
    <source>
        <dbReference type="Pfam" id="PF13358"/>
    </source>
</evidence>
<accession>A0A381EE47</accession>
<dbReference type="GO" id="GO:0004803">
    <property type="term" value="F:transposase activity"/>
    <property type="evidence" value="ECO:0007669"/>
    <property type="project" value="InterPro"/>
</dbReference>
<dbReference type="OrthoDB" id="6659486at2"/>
<dbReference type="GO" id="GO:0006313">
    <property type="term" value="P:DNA transposition"/>
    <property type="evidence" value="ECO:0007669"/>
    <property type="project" value="InterPro"/>
</dbReference>
<dbReference type="AlphaFoldDB" id="A0A381EE47"/>
<name>A0A381EE47_9GAMM</name>
<dbReference type="PANTHER" id="PTHR46564:SF1">
    <property type="entry name" value="TRANSPOSASE"/>
    <property type="match status" value="1"/>
</dbReference>
<keyword evidence="4" id="KW-1185">Reference proteome</keyword>
<dbReference type="GO" id="GO:0003677">
    <property type="term" value="F:DNA binding"/>
    <property type="evidence" value="ECO:0007669"/>
    <property type="project" value="InterPro"/>
</dbReference>
<dbReference type="NCBIfam" id="NF033545">
    <property type="entry name" value="transpos_IS630"/>
    <property type="match status" value="1"/>
</dbReference>
<proteinExistence type="predicted"/>
<dbReference type="Pfam" id="PF13358">
    <property type="entry name" value="DDE_3"/>
    <property type="match status" value="1"/>
</dbReference>
<dbReference type="InterPro" id="IPR038717">
    <property type="entry name" value="Tc1-like_DDE_dom"/>
</dbReference>
<dbReference type="Pfam" id="PF01527">
    <property type="entry name" value="HTH_Tnp_1"/>
    <property type="match status" value="1"/>
</dbReference>
<dbReference type="InterPro" id="IPR002514">
    <property type="entry name" value="Transposase_8"/>
</dbReference>
<sequence length="278" mass="31896">MTYPAHIRKKILAELEDSTYREVAARHRISPNTLATWKKQPQPKGSRRSTPRLLTESKSSGKTWPSTLMTINGKGLHVWAAHKTASARRSNAIASPLKKDFRHRKADEEKRREFLEVKSVYEARLHPFVYIDESGFRKDISRPYGYALRGQKCAGVSGWSKAQTNVIGALCGTVPFAFTAFDCSIDSDVFHTWATEILLLELPACSVIVMDNASFHKRQDTLDALQTEGHTVLWLPPYSPDFNPREKTWAWIKRLRKQWRLADVNALLFWFFTLVTLY</sequence>
<dbReference type="InterPro" id="IPR047655">
    <property type="entry name" value="Transpos_IS630-like"/>
</dbReference>
<dbReference type="PANTHER" id="PTHR46564">
    <property type="entry name" value="TRANSPOSASE"/>
    <property type="match status" value="1"/>
</dbReference>
<evidence type="ECO:0000313" key="3">
    <source>
        <dbReference type="EMBL" id="SUX25169.1"/>
    </source>
</evidence>
<dbReference type="RefSeq" id="WP_115612398.1">
    <property type="nucleotide sequence ID" value="NZ_JBHLZC010000001.1"/>
</dbReference>
<feature type="compositionally biased region" description="Polar residues" evidence="1">
    <location>
        <begin position="56"/>
        <end position="65"/>
    </location>
</feature>